<sequence>MVVWFPPKLHLHCISLGSYFDLACKCVFCGDSVDALVHFVIVNVVLCFKYTIWLCSLLFTPNIGWAGIKGVLIPLQGGERGVENSVAKPFTFLPLKYQQ</sequence>
<keyword evidence="1" id="KW-1133">Transmembrane helix</keyword>
<organism evidence="2 3">
    <name type="scientific">Lupinus luteus</name>
    <name type="common">European yellow lupine</name>
    <dbReference type="NCBI Taxonomy" id="3873"/>
    <lineage>
        <taxon>Eukaryota</taxon>
        <taxon>Viridiplantae</taxon>
        <taxon>Streptophyta</taxon>
        <taxon>Embryophyta</taxon>
        <taxon>Tracheophyta</taxon>
        <taxon>Spermatophyta</taxon>
        <taxon>Magnoliopsida</taxon>
        <taxon>eudicotyledons</taxon>
        <taxon>Gunneridae</taxon>
        <taxon>Pentapetalae</taxon>
        <taxon>rosids</taxon>
        <taxon>fabids</taxon>
        <taxon>Fabales</taxon>
        <taxon>Fabaceae</taxon>
        <taxon>Papilionoideae</taxon>
        <taxon>50 kb inversion clade</taxon>
        <taxon>genistoids sensu lato</taxon>
        <taxon>core genistoids</taxon>
        <taxon>Genisteae</taxon>
        <taxon>Lupinus</taxon>
    </lineage>
</organism>
<evidence type="ECO:0000256" key="1">
    <source>
        <dbReference type="SAM" id="Phobius"/>
    </source>
</evidence>
<evidence type="ECO:0000313" key="3">
    <source>
        <dbReference type="Proteomes" id="UP001497480"/>
    </source>
</evidence>
<keyword evidence="1" id="KW-0812">Transmembrane</keyword>
<evidence type="ECO:0000313" key="2">
    <source>
        <dbReference type="EMBL" id="CAL0303617.1"/>
    </source>
</evidence>
<keyword evidence="1" id="KW-0472">Membrane</keyword>
<keyword evidence="3" id="KW-1185">Reference proteome</keyword>
<comment type="caution">
    <text evidence="2">The sequence shown here is derived from an EMBL/GenBank/DDBJ whole genome shotgun (WGS) entry which is preliminary data.</text>
</comment>
<proteinExistence type="predicted"/>
<dbReference type="AlphaFoldDB" id="A0AAV1W390"/>
<protein>
    <submittedName>
        <fullName evidence="2">Uncharacterized protein</fullName>
    </submittedName>
</protein>
<dbReference type="EMBL" id="CAXHTB010000003">
    <property type="protein sequence ID" value="CAL0303617.1"/>
    <property type="molecule type" value="Genomic_DNA"/>
</dbReference>
<accession>A0AAV1W390</accession>
<dbReference type="Proteomes" id="UP001497480">
    <property type="component" value="Unassembled WGS sequence"/>
</dbReference>
<feature type="transmembrane region" description="Helical" evidence="1">
    <location>
        <begin position="35"/>
        <end position="59"/>
    </location>
</feature>
<reference evidence="2 3" key="1">
    <citation type="submission" date="2024-03" db="EMBL/GenBank/DDBJ databases">
        <authorList>
            <person name="Martinez-Hernandez J."/>
        </authorList>
    </citation>
    <scope>NUCLEOTIDE SEQUENCE [LARGE SCALE GENOMIC DNA]</scope>
</reference>
<gene>
    <name evidence="2" type="ORF">LLUT_LOCUS4677</name>
</gene>
<name>A0AAV1W390_LUPLU</name>